<name>A0ABX8WAT6_9LACO</name>
<feature type="transmembrane region" description="Helical" evidence="1">
    <location>
        <begin position="65"/>
        <end position="85"/>
    </location>
</feature>
<keyword evidence="1" id="KW-1133">Transmembrane helix</keyword>
<dbReference type="InterPro" id="IPR004316">
    <property type="entry name" value="SWEET_rpt"/>
</dbReference>
<dbReference type="Proteomes" id="UP000826550">
    <property type="component" value="Chromosome"/>
</dbReference>
<evidence type="ECO:0000313" key="2">
    <source>
        <dbReference type="EMBL" id="QYN53308.1"/>
    </source>
</evidence>
<proteinExistence type="predicted"/>
<keyword evidence="1" id="KW-0812">Transmembrane</keyword>
<organism evidence="2 3">
    <name type="scientific">Lactobacillus panisapium</name>
    <dbReference type="NCBI Taxonomy" id="2012495"/>
    <lineage>
        <taxon>Bacteria</taxon>
        <taxon>Bacillati</taxon>
        <taxon>Bacillota</taxon>
        <taxon>Bacilli</taxon>
        <taxon>Lactobacillales</taxon>
        <taxon>Lactobacillaceae</taxon>
        <taxon>Lactobacillus</taxon>
    </lineage>
</organism>
<dbReference type="EMBL" id="CP048268">
    <property type="protein sequence ID" value="QYN53308.1"/>
    <property type="molecule type" value="Genomic_DNA"/>
</dbReference>
<reference evidence="2 3" key="1">
    <citation type="submission" date="2020-01" db="EMBL/GenBank/DDBJ databases">
        <title>Vast differences in strain-level diversity in the gut microbiota of two closely related honey bee species.</title>
        <authorList>
            <person name="Ellegaard K.M."/>
            <person name="Suenami S."/>
            <person name="Miyazaki R."/>
            <person name="Engel P."/>
        </authorList>
    </citation>
    <scope>NUCLEOTIDE SEQUENCE [LARGE SCALE GENOMIC DNA]</scope>
    <source>
        <strain evidence="2 3">ESL0416</strain>
    </source>
</reference>
<gene>
    <name evidence="2" type="ORF">GYM71_07705</name>
</gene>
<evidence type="ECO:0008006" key="4">
    <source>
        <dbReference type="Google" id="ProtNLM"/>
    </source>
</evidence>
<accession>A0ABX8WAT6</accession>
<evidence type="ECO:0000313" key="3">
    <source>
        <dbReference type="Proteomes" id="UP000826550"/>
    </source>
</evidence>
<feature type="transmembrane region" description="Helical" evidence="1">
    <location>
        <begin position="42"/>
        <end position="59"/>
    </location>
</feature>
<dbReference type="Gene3D" id="1.20.1280.290">
    <property type="match status" value="1"/>
</dbReference>
<keyword evidence="1" id="KW-0472">Membrane</keyword>
<dbReference type="RefSeq" id="WP_103752411.1">
    <property type="nucleotide sequence ID" value="NZ_CP048268.1"/>
</dbReference>
<evidence type="ECO:0000256" key="1">
    <source>
        <dbReference type="SAM" id="Phobius"/>
    </source>
</evidence>
<feature type="transmembrane region" description="Helical" evidence="1">
    <location>
        <begin position="12"/>
        <end position="30"/>
    </location>
</feature>
<dbReference type="Pfam" id="PF03083">
    <property type="entry name" value="MtN3_slv"/>
    <property type="match status" value="1"/>
</dbReference>
<sequence length="86" mass="9620">MKFDKFMNTLGWIASITAIIMYVAYIPQIFNNIRGMKGSPIQPLATAINTFLWVIYALFKKDRDLPLALCNAAGVIFGLIAFFTAL</sequence>
<keyword evidence="3" id="KW-1185">Reference proteome</keyword>
<protein>
    <recommendedName>
        <fullName evidence="4">Integral membrane protein</fullName>
    </recommendedName>
</protein>